<dbReference type="FunCoup" id="F8A9V3">
    <property type="interactions" value="116"/>
</dbReference>
<feature type="transmembrane region" description="Helical" evidence="9">
    <location>
        <begin position="7"/>
        <end position="24"/>
    </location>
</feature>
<evidence type="ECO:0000256" key="2">
    <source>
        <dbReference type="ARBA" id="ARBA00022618"/>
    </source>
</evidence>
<dbReference type="PATRIC" id="fig|667014.3.peg.274"/>
<evidence type="ECO:0000256" key="7">
    <source>
        <dbReference type="ARBA" id="ARBA00023306"/>
    </source>
</evidence>
<dbReference type="GO" id="GO:0016881">
    <property type="term" value="F:acid-amino acid ligase activity"/>
    <property type="evidence" value="ECO:0007669"/>
    <property type="project" value="InterPro"/>
</dbReference>
<dbReference type="InterPro" id="IPR036615">
    <property type="entry name" value="Mur_ligase_C_dom_sf"/>
</dbReference>
<keyword evidence="3" id="KW-0547">Nucleotide-binding</keyword>
<keyword evidence="2" id="KW-0132">Cell division</keyword>
<organism evidence="13 14">
    <name type="scientific">Thermodesulfatator indicus (strain DSM 15286 / JCM 11887 / CIR29812)</name>
    <dbReference type="NCBI Taxonomy" id="667014"/>
    <lineage>
        <taxon>Bacteria</taxon>
        <taxon>Pseudomonadati</taxon>
        <taxon>Thermodesulfobacteriota</taxon>
        <taxon>Thermodesulfobacteria</taxon>
        <taxon>Thermodesulfobacteriales</taxon>
        <taxon>Thermodesulfatatoraceae</taxon>
        <taxon>Thermodesulfatator</taxon>
    </lineage>
</organism>
<dbReference type="Gene3D" id="3.90.190.20">
    <property type="entry name" value="Mur ligase, C-terminal domain"/>
    <property type="match status" value="1"/>
</dbReference>
<dbReference type="SUPFAM" id="SSF53623">
    <property type="entry name" value="MurD-like peptide ligases, catalytic domain"/>
    <property type="match status" value="1"/>
</dbReference>
<keyword evidence="7" id="KW-0131">Cell cycle</keyword>
<evidence type="ECO:0000256" key="9">
    <source>
        <dbReference type="SAM" id="Phobius"/>
    </source>
</evidence>
<dbReference type="STRING" id="667014.Thein_0267"/>
<feature type="domain" description="Mur ligase central" evidence="12">
    <location>
        <begin position="114"/>
        <end position="297"/>
    </location>
</feature>
<evidence type="ECO:0000256" key="4">
    <source>
        <dbReference type="ARBA" id="ARBA00022840"/>
    </source>
</evidence>
<sequence length="471" mass="52231">MKFPEKVYFIGIGGVGMGALAGLFKKAGAKVSGSEKGPVYPPMSDLLNELGITYFQGFNPANIKNFDPDLVIIGNVARVDNPEVQFVLENKILYLSLPEALYGYFIARKKSLVVAGTHGKTTTSALLAYVLEKLGEAPTYFIGGLRRDILRNFNYTQGRFAVLEGDEYDSAFFDKRPKFIHYAPYGAILTSVEFDHADIYPDFSALKESFRYFLSVIPSNGFLSYAADDEGASELAALFSGPKISYGKKGDLKLIKREPTSTPPGQWLTFSFNQQEDKFFLPLIGEHNALNALGVYGLLLGLGFRRENLKNTFADFPGTKRRQEILLEEPVTIIDDFAHHPTAVSATTKAVKETWPGRRLIAVFEPRTNTSRRKIFQKDYAIAFSIADVVFIKVPADIEKVPPEDRLNLKELAQEITSLGASASVIADYPELLKALKEEISPGDIVLFMSNAALANIPEELVKFCQENLMT</sequence>
<dbReference type="InterPro" id="IPR004101">
    <property type="entry name" value="Mur_ligase_C"/>
</dbReference>
<dbReference type="Pfam" id="PF01225">
    <property type="entry name" value="Mur_ligase"/>
    <property type="match status" value="1"/>
</dbReference>
<proteinExistence type="predicted"/>
<keyword evidence="1" id="KW-0436">Ligase</keyword>
<feature type="domain" description="Mur ligase C-terminal" evidence="11">
    <location>
        <begin position="321"/>
        <end position="450"/>
    </location>
</feature>
<evidence type="ECO:0000256" key="1">
    <source>
        <dbReference type="ARBA" id="ARBA00022598"/>
    </source>
</evidence>
<dbReference type="InterPro" id="IPR000713">
    <property type="entry name" value="Mur_ligase_N"/>
</dbReference>
<dbReference type="GO" id="GO:0071555">
    <property type="term" value="P:cell wall organization"/>
    <property type="evidence" value="ECO:0007669"/>
    <property type="project" value="UniProtKB-KW"/>
</dbReference>
<dbReference type="Pfam" id="PF08245">
    <property type="entry name" value="Mur_ligase_M"/>
    <property type="match status" value="1"/>
</dbReference>
<dbReference type="SUPFAM" id="SSF51984">
    <property type="entry name" value="MurCD N-terminal domain"/>
    <property type="match status" value="1"/>
</dbReference>
<reference evidence="14" key="1">
    <citation type="submission" date="2011-04" db="EMBL/GenBank/DDBJ databases">
        <title>The complete genome of Thermodesulfatator indicus DSM 15286.</title>
        <authorList>
            <person name="Lucas S."/>
            <person name="Copeland A."/>
            <person name="Lapidus A."/>
            <person name="Bruce D."/>
            <person name="Goodwin L."/>
            <person name="Pitluck S."/>
            <person name="Peters L."/>
            <person name="Kyrpides N."/>
            <person name="Mavromatis K."/>
            <person name="Pagani I."/>
            <person name="Ivanova N."/>
            <person name="Saunders L."/>
            <person name="Detter J.C."/>
            <person name="Tapia R."/>
            <person name="Han C."/>
            <person name="Land M."/>
            <person name="Hauser L."/>
            <person name="Markowitz V."/>
            <person name="Cheng J.-F."/>
            <person name="Hugenholtz P."/>
            <person name="Woyke T."/>
            <person name="Wu D."/>
            <person name="Spring S."/>
            <person name="Schroeder M."/>
            <person name="Brambilla E."/>
            <person name="Klenk H.-P."/>
            <person name="Eisen J.A."/>
        </authorList>
    </citation>
    <scope>NUCLEOTIDE SEQUENCE [LARGE SCALE GENOMIC DNA]</scope>
    <source>
        <strain evidence="14">DSM 15286 / JCM 11887 / CIR29812</strain>
    </source>
</reference>
<dbReference type="Proteomes" id="UP000006793">
    <property type="component" value="Chromosome"/>
</dbReference>
<dbReference type="Pfam" id="PF02875">
    <property type="entry name" value="Mur_ligase_C"/>
    <property type="match status" value="1"/>
</dbReference>
<keyword evidence="6" id="KW-0573">Peptidoglycan synthesis</keyword>
<dbReference type="KEGG" id="tid:Thein_0267"/>
<dbReference type="eggNOG" id="COG0773">
    <property type="taxonomic scope" value="Bacteria"/>
</dbReference>
<dbReference type="RefSeq" id="WP_013906897.1">
    <property type="nucleotide sequence ID" value="NC_015681.1"/>
</dbReference>
<evidence type="ECO:0000256" key="6">
    <source>
        <dbReference type="ARBA" id="ARBA00022984"/>
    </source>
</evidence>
<dbReference type="GO" id="GO:0005524">
    <property type="term" value="F:ATP binding"/>
    <property type="evidence" value="ECO:0007669"/>
    <property type="project" value="UniProtKB-KW"/>
</dbReference>
<evidence type="ECO:0000256" key="5">
    <source>
        <dbReference type="ARBA" id="ARBA00022960"/>
    </source>
</evidence>
<dbReference type="OrthoDB" id="9804126at2"/>
<gene>
    <name evidence="13" type="ordered locus">Thein_0267</name>
</gene>
<evidence type="ECO:0000259" key="11">
    <source>
        <dbReference type="Pfam" id="PF02875"/>
    </source>
</evidence>
<keyword evidence="4" id="KW-0067">ATP-binding</keyword>
<dbReference type="Gene3D" id="3.40.50.720">
    <property type="entry name" value="NAD(P)-binding Rossmann-like Domain"/>
    <property type="match status" value="1"/>
</dbReference>
<dbReference type="PaxDb" id="667014-Thein_0267"/>
<evidence type="ECO:0000259" key="12">
    <source>
        <dbReference type="Pfam" id="PF08245"/>
    </source>
</evidence>
<dbReference type="InParanoid" id="F8A9V3"/>
<keyword evidence="9" id="KW-1133">Transmembrane helix</keyword>
<dbReference type="SUPFAM" id="SSF53244">
    <property type="entry name" value="MurD-like peptide ligases, peptide-binding domain"/>
    <property type="match status" value="1"/>
</dbReference>
<keyword evidence="9" id="KW-0472">Membrane</keyword>
<keyword evidence="5" id="KW-0133">Cell shape</keyword>
<evidence type="ECO:0000259" key="10">
    <source>
        <dbReference type="Pfam" id="PF01225"/>
    </source>
</evidence>
<dbReference type="InterPro" id="IPR050061">
    <property type="entry name" value="MurCDEF_pg_biosynth"/>
</dbReference>
<dbReference type="GO" id="GO:0051301">
    <property type="term" value="P:cell division"/>
    <property type="evidence" value="ECO:0007669"/>
    <property type="project" value="UniProtKB-KW"/>
</dbReference>
<dbReference type="Gene3D" id="3.40.1190.10">
    <property type="entry name" value="Mur-like, catalytic domain"/>
    <property type="match status" value="1"/>
</dbReference>
<evidence type="ECO:0000313" key="13">
    <source>
        <dbReference type="EMBL" id="AEH44151.1"/>
    </source>
</evidence>
<accession>F8A9V3</accession>
<dbReference type="HOGENOM" id="CLU_028104_0_2_0"/>
<name>F8A9V3_THEID</name>
<feature type="domain" description="Mur ligase N-terminal catalytic" evidence="10">
    <location>
        <begin position="6"/>
        <end position="101"/>
    </location>
</feature>
<dbReference type="PANTHER" id="PTHR43445">
    <property type="entry name" value="UDP-N-ACETYLMURAMATE--L-ALANINE LIGASE-RELATED"/>
    <property type="match status" value="1"/>
</dbReference>
<evidence type="ECO:0000256" key="3">
    <source>
        <dbReference type="ARBA" id="ARBA00022741"/>
    </source>
</evidence>
<dbReference type="InterPro" id="IPR013221">
    <property type="entry name" value="Mur_ligase_cen"/>
</dbReference>
<dbReference type="InterPro" id="IPR036565">
    <property type="entry name" value="Mur-like_cat_sf"/>
</dbReference>
<evidence type="ECO:0000256" key="8">
    <source>
        <dbReference type="ARBA" id="ARBA00023316"/>
    </source>
</evidence>
<dbReference type="GO" id="GO:0008360">
    <property type="term" value="P:regulation of cell shape"/>
    <property type="evidence" value="ECO:0007669"/>
    <property type="project" value="UniProtKB-KW"/>
</dbReference>
<reference evidence="13 14" key="2">
    <citation type="journal article" date="2012" name="Stand. Genomic Sci.">
        <title>Complete genome sequence of the thermophilic sulfate-reducing ocean bacterium Thermodesulfatator indicus type strain (CIR29812(T)).</title>
        <authorList>
            <person name="Anderson I."/>
            <person name="Saunders E."/>
            <person name="Lapidus A."/>
            <person name="Nolan M."/>
            <person name="Lucas S."/>
            <person name="Tice H."/>
            <person name="Del Rio T.G."/>
            <person name="Cheng J.F."/>
            <person name="Han C."/>
            <person name="Tapia R."/>
            <person name="Goodwin L.A."/>
            <person name="Pitluck S."/>
            <person name="Liolios K."/>
            <person name="Mavromatis K."/>
            <person name="Pagani I."/>
            <person name="Ivanova N."/>
            <person name="Mikhailova N."/>
            <person name="Pati A."/>
            <person name="Chen A."/>
            <person name="Palaniappan K."/>
            <person name="Land M."/>
            <person name="Hauser L."/>
            <person name="Jeffries C.D."/>
            <person name="Chang Y.J."/>
            <person name="Brambilla E.M."/>
            <person name="Rohde M."/>
            <person name="Spring S."/>
            <person name="Goker M."/>
            <person name="Detter J.C."/>
            <person name="Woyke T."/>
            <person name="Bristow J."/>
            <person name="Eisen J.A."/>
            <person name="Markowitz V."/>
            <person name="Hugenholtz P."/>
            <person name="Kyrpides N.C."/>
            <person name="Klenk H.P."/>
        </authorList>
    </citation>
    <scope>NUCLEOTIDE SEQUENCE [LARGE SCALE GENOMIC DNA]</scope>
    <source>
        <strain evidence="14">DSM 15286 / JCM 11887 / CIR29812</strain>
    </source>
</reference>
<dbReference type="PANTHER" id="PTHR43445:SF5">
    <property type="entry name" value="UDP-N-ACETYLMURAMATE--L-ALANYL-GAMMA-D-GLUTAMYL-MESO-2,6-DIAMINOHEPTANDIOATE LIGASE"/>
    <property type="match status" value="1"/>
</dbReference>
<protein>
    <submittedName>
        <fullName evidence="13">Cytoplasmic peptidoglycan synthetase domain protein</fullName>
    </submittedName>
</protein>
<keyword evidence="8" id="KW-0961">Cell wall biogenesis/degradation</keyword>
<dbReference type="AlphaFoldDB" id="F8A9V3"/>
<dbReference type="GO" id="GO:0009252">
    <property type="term" value="P:peptidoglycan biosynthetic process"/>
    <property type="evidence" value="ECO:0007669"/>
    <property type="project" value="UniProtKB-KW"/>
</dbReference>
<evidence type="ECO:0000313" key="14">
    <source>
        <dbReference type="Proteomes" id="UP000006793"/>
    </source>
</evidence>
<keyword evidence="9" id="KW-0812">Transmembrane</keyword>
<dbReference type="EMBL" id="CP002683">
    <property type="protein sequence ID" value="AEH44151.1"/>
    <property type="molecule type" value="Genomic_DNA"/>
</dbReference>
<keyword evidence="14" id="KW-1185">Reference proteome</keyword>